<keyword evidence="4" id="KW-1185">Reference proteome</keyword>
<proteinExistence type="predicted"/>
<feature type="compositionally biased region" description="Low complexity" evidence="1">
    <location>
        <begin position="77"/>
        <end position="95"/>
    </location>
</feature>
<evidence type="ECO:0000256" key="1">
    <source>
        <dbReference type="SAM" id="MobiDB-lite"/>
    </source>
</evidence>
<protein>
    <submittedName>
        <fullName evidence="3">Uncharacterized protein</fullName>
    </submittedName>
</protein>
<evidence type="ECO:0000256" key="2">
    <source>
        <dbReference type="SAM" id="SignalP"/>
    </source>
</evidence>
<accession>A0ABU8U7G1</accession>
<evidence type="ECO:0000313" key="4">
    <source>
        <dbReference type="Proteomes" id="UP001382904"/>
    </source>
</evidence>
<reference evidence="3 4" key="1">
    <citation type="submission" date="2024-03" db="EMBL/GenBank/DDBJ databases">
        <title>Novel Streptomyces species of biotechnological and ecological value are a feature of Machair soil.</title>
        <authorList>
            <person name="Prole J.R."/>
            <person name="Goodfellow M."/>
            <person name="Allenby N."/>
            <person name="Ward A.C."/>
        </authorList>
    </citation>
    <scope>NUCLEOTIDE SEQUENCE [LARGE SCALE GENOMIC DNA]</scope>
    <source>
        <strain evidence="3 4">MS1.HAVA.3</strain>
    </source>
</reference>
<dbReference type="EMBL" id="JBBKAM010000002">
    <property type="protein sequence ID" value="MEJ8643819.1"/>
    <property type="molecule type" value="Genomic_DNA"/>
</dbReference>
<feature type="region of interest" description="Disordered" evidence="1">
    <location>
        <begin position="41"/>
        <end position="95"/>
    </location>
</feature>
<feature type="compositionally biased region" description="Low complexity" evidence="1">
    <location>
        <begin position="41"/>
        <end position="52"/>
    </location>
</feature>
<dbReference type="Proteomes" id="UP001382904">
    <property type="component" value="Unassembled WGS sequence"/>
</dbReference>
<feature type="chain" id="PRO_5045058685" evidence="2">
    <location>
        <begin position="41"/>
        <end position="95"/>
    </location>
</feature>
<sequence>MSATPAPKPTPAAPHASRRALRAGAAALLLLLTGGVTAPAAVSAQASRAPAQGASFSAADARHDPARRRPSAPDPSPRTSTRPPSPGSTPRSPRR</sequence>
<comment type="caution">
    <text evidence="3">The sequence shown here is derived from an EMBL/GenBank/DDBJ whole genome shotgun (WGS) entry which is preliminary data.</text>
</comment>
<dbReference type="PROSITE" id="PS51318">
    <property type="entry name" value="TAT"/>
    <property type="match status" value="1"/>
</dbReference>
<evidence type="ECO:0000313" key="3">
    <source>
        <dbReference type="EMBL" id="MEJ8643819.1"/>
    </source>
</evidence>
<organism evidence="3 4">
    <name type="scientific">Streptomyces caledonius</name>
    <dbReference type="NCBI Taxonomy" id="3134107"/>
    <lineage>
        <taxon>Bacteria</taxon>
        <taxon>Bacillati</taxon>
        <taxon>Actinomycetota</taxon>
        <taxon>Actinomycetes</taxon>
        <taxon>Kitasatosporales</taxon>
        <taxon>Streptomycetaceae</taxon>
        <taxon>Streptomyces</taxon>
    </lineage>
</organism>
<dbReference type="InterPro" id="IPR006311">
    <property type="entry name" value="TAT_signal"/>
</dbReference>
<gene>
    <name evidence="3" type="ORF">WKI68_25525</name>
</gene>
<keyword evidence="2" id="KW-0732">Signal</keyword>
<feature type="signal peptide" evidence="2">
    <location>
        <begin position="1"/>
        <end position="40"/>
    </location>
</feature>
<name>A0ABU8U7G1_9ACTN</name>